<comment type="similarity">
    <text evidence="1">Belongs to the LysR transcriptional regulatory family.</text>
</comment>
<dbReference type="Pfam" id="PF00126">
    <property type="entry name" value="HTH_1"/>
    <property type="match status" value="1"/>
</dbReference>
<proteinExistence type="inferred from homology"/>
<accession>A0A838B9V4</accession>
<dbReference type="SUPFAM" id="SSF53850">
    <property type="entry name" value="Periplasmic binding protein-like II"/>
    <property type="match status" value="1"/>
</dbReference>
<dbReference type="InterPro" id="IPR036388">
    <property type="entry name" value="WH-like_DNA-bd_sf"/>
</dbReference>
<evidence type="ECO:0000313" key="7">
    <source>
        <dbReference type="Proteomes" id="UP000558284"/>
    </source>
</evidence>
<dbReference type="PROSITE" id="PS50931">
    <property type="entry name" value="HTH_LYSR"/>
    <property type="match status" value="1"/>
</dbReference>
<dbReference type="GO" id="GO:0043565">
    <property type="term" value="F:sequence-specific DNA binding"/>
    <property type="evidence" value="ECO:0007669"/>
    <property type="project" value="TreeGrafter"/>
</dbReference>
<evidence type="ECO:0000313" key="6">
    <source>
        <dbReference type="EMBL" id="MBA1143235.1"/>
    </source>
</evidence>
<dbReference type="GO" id="GO:0003700">
    <property type="term" value="F:DNA-binding transcription factor activity"/>
    <property type="evidence" value="ECO:0007669"/>
    <property type="project" value="InterPro"/>
</dbReference>
<sequence>MTDRLQQLALFVRTVETGSFSKTGRELGLSQPSVSRAIAALEERLGVKLLLRTTRRITATDAGLALLIRAREAIGSIDDAENAARGADSLSGVLRVALPTAYGVREIVPLLPAFLERHPALKINLMMSDRYEDLIAEGADLALRLGRQPDSSFVTHRLATTRRLLVASPDYLMRRGTPRTVAELAAHHCLGGPADLDRGVWTFHKNGKVESVTVDNRIWTGSGSGVVACAVAGLGIAVSSRWMCGDELRASSLVEVLGDQILDSIDAFVVFPAGRRPSQKARTFSDYLSEALTRRYTEG</sequence>
<dbReference type="Gene3D" id="1.10.10.10">
    <property type="entry name" value="Winged helix-like DNA-binding domain superfamily/Winged helix DNA-binding domain"/>
    <property type="match status" value="1"/>
</dbReference>
<dbReference type="InterPro" id="IPR000847">
    <property type="entry name" value="LysR_HTH_N"/>
</dbReference>
<dbReference type="InterPro" id="IPR036390">
    <property type="entry name" value="WH_DNA-bd_sf"/>
</dbReference>
<comment type="caution">
    <text evidence="6">The sequence shown here is derived from an EMBL/GenBank/DDBJ whole genome shotgun (WGS) entry which is preliminary data.</text>
</comment>
<evidence type="ECO:0000259" key="5">
    <source>
        <dbReference type="PROSITE" id="PS50931"/>
    </source>
</evidence>
<keyword evidence="4" id="KW-0804">Transcription</keyword>
<evidence type="ECO:0000256" key="4">
    <source>
        <dbReference type="ARBA" id="ARBA00023163"/>
    </source>
</evidence>
<evidence type="ECO:0000256" key="3">
    <source>
        <dbReference type="ARBA" id="ARBA00023125"/>
    </source>
</evidence>
<dbReference type="InterPro" id="IPR005119">
    <property type="entry name" value="LysR_subst-bd"/>
</dbReference>
<keyword evidence="7" id="KW-1185">Reference proteome</keyword>
<dbReference type="CDD" id="cd08422">
    <property type="entry name" value="PBP2_CrgA_like"/>
    <property type="match status" value="1"/>
</dbReference>
<dbReference type="FunFam" id="1.10.10.10:FF:000001">
    <property type="entry name" value="LysR family transcriptional regulator"/>
    <property type="match status" value="1"/>
</dbReference>
<evidence type="ECO:0000256" key="2">
    <source>
        <dbReference type="ARBA" id="ARBA00023015"/>
    </source>
</evidence>
<feature type="domain" description="HTH lysR-type" evidence="5">
    <location>
        <begin position="1"/>
        <end position="60"/>
    </location>
</feature>
<dbReference type="RefSeq" id="WP_181060260.1">
    <property type="nucleotide sequence ID" value="NZ_JACDTY010000013.1"/>
</dbReference>
<name>A0A838B9V4_9HYPH</name>
<organism evidence="6 7">
    <name type="scientific">Mesorhizobium neociceri</name>
    <dbReference type="NCBI Taxonomy" id="1307853"/>
    <lineage>
        <taxon>Bacteria</taxon>
        <taxon>Pseudomonadati</taxon>
        <taxon>Pseudomonadota</taxon>
        <taxon>Alphaproteobacteria</taxon>
        <taxon>Hyphomicrobiales</taxon>
        <taxon>Phyllobacteriaceae</taxon>
        <taxon>Mesorhizobium</taxon>
    </lineage>
</organism>
<keyword evidence="2" id="KW-0805">Transcription regulation</keyword>
<dbReference type="Pfam" id="PF03466">
    <property type="entry name" value="LysR_substrate"/>
    <property type="match status" value="1"/>
</dbReference>
<dbReference type="SUPFAM" id="SSF46785">
    <property type="entry name" value="Winged helix' DNA-binding domain"/>
    <property type="match status" value="1"/>
</dbReference>
<keyword evidence="3" id="KW-0238">DNA-binding</keyword>
<reference evidence="6 7" key="1">
    <citation type="submission" date="2020-07" db="EMBL/GenBank/DDBJ databases">
        <title>Definition of the novel symbiovar canariense within Mesorhizobium novociceri, a new species of genus Mesorhizobium nodulating Cicer canariense in the Caldera de Taburiente National Park (La Palma, Canary Islands).</title>
        <authorList>
            <person name="Leon-Barrios M."/>
            <person name="Perez-Yepez J."/>
            <person name="Flores-Felix J.D."/>
            <person name="Ramirez-Baena M.H."/>
            <person name="Pulido-Suarez L."/>
            <person name="Igual J.M."/>
            <person name="Velazquez E."/>
            <person name="Peix A."/>
        </authorList>
    </citation>
    <scope>NUCLEOTIDE SEQUENCE [LARGE SCALE GENOMIC DNA]</scope>
    <source>
        <strain evidence="6 7">CCANP35</strain>
    </source>
</reference>
<evidence type="ECO:0000256" key="1">
    <source>
        <dbReference type="ARBA" id="ARBA00009437"/>
    </source>
</evidence>
<dbReference type="EMBL" id="JACDTY010000013">
    <property type="protein sequence ID" value="MBA1143235.1"/>
    <property type="molecule type" value="Genomic_DNA"/>
</dbReference>
<dbReference type="Proteomes" id="UP000558284">
    <property type="component" value="Unassembled WGS sequence"/>
</dbReference>
<dbReference type="PRINTS" id="PR00039">
    <property type="entry name" value="HTHLYSR"/>
</dbReference>
<dbReference type="PANTHER" id="PTHR30537">
    <property type="entry name" value="HTH-TYPE TRANSCRIPTIONAL REGULATOR"/>
    <property type="match status" value="1"/>
</dbReference>
<dbReference type="GO" id="GO:0006351">
    <property type="term" value="P:DNA-templated transcription"/>
    <property type="evidence" value="ECO:0007669"/>
    <property type="project" value="TreeGrafter"/>
</dbReference>
<dbReference type="InterPro" id="IPR058163">
    <property type="entry name" value="LysR-type_TF_proteobact-type"/>
</dbReference>
<dbReference type="PANTHER" id="PTHR30537:SF5">
    <property type="entry name" value="HTH-TYPE TRANSCRIPTIONAL ACTIVATOR TTDR-RELATED"/>
    <property type="match status" value="1"/>
</dbReference>
<dbReference type="Gene3D" id="3.40.190.290">
    <property type="match status" value="1"/>
</dbReference>
<gene>
    <name evidence="6" type="ORF">H0241_23730</name>
</gene>
<dbReference type="AlphaFoldDB" id="A0A838B9V4"/>
<protein>
    <submittedName>
        <fullName evidence="6">LysR family transcriptional regulator</fullName>
    </submittedName>
</protein>